<name>A0ACB7U5C6_DIOAL</name>
<keyword evidence="2" id="KW-1185">Reference proteome</keyword>
<evidence type="ECO:0000313" key="1">
    <source>
        <dbReference type="EMBL" id="KAH7655481.1"/>
    </source>
</evidence>
<dbReference type="Proteomes" id="UP000827976">
    <property type="component" value="Chromosome 18"/>
</dbReference>
<dbReference type="EMBL" id="CM037028">
    <property type="protein sequence ID" value="KAH7655481.1"/>
    <property type="molecule type" value="Genomic_DNA"/>
</dbReference>
<organism evidence="1 2">
    <name type="scientific">Dioscorea alata</name>
    <name type="common">Purple yam</name>
    <dbReference type="NCBI Taxonomy" id="55571"/>
    <lineage>
        <taxon>Eukaryota</taxon>
        <taxon>Viridiplantae</taxon>
        <taxon>Streptophyta</taxon>
        <taxon>Embryophyta</taxon>
        <taxon>Tracheophyta</taxon>
        <taxon>Spermatophyta</taxon>
        <taxon>Magnoliopsida</taxon>
        <taxon>Liliopsida</taxon>
        <taxon>Dioscoreales</taxon>
        <taxon>Dioscoreaceae</taxon>
        <taxon>Dioscorea</taxon>
    </lineage>
</organism>
<reference evidence="2" key="1">
    <citation type="journal article" date="2022" name="Nat. Commun.">
        <title>Chromosome evolution and the genetic basis of agronomically important traits in greater yam.</title>
        <authorList>
            <person name="Bredeson J.V."/>
            <person name="Lyons J.B."/>
            <person name="Oniyinde I.O."/>
            <person name="Okereke N.R."/>
            <person name="Kolade O."/>
            <person name="Nnabue I."/>
            <person name="Nwadili C.O."/>
            <person name="Hribova E."/>
            <person name="Parker M."/>
            <person name="Nwogha J."/>
            <person name="Shu S."/>
            <person name="Carlson J."/>
            <person name="Kariba R."/>
            <person name="Muthemba S."/>
            <person name="Knop K."/>
            <person name="Barton G.J."/>
            <person name="Sherwood A.V."/>
            <person name="Lopez-Montes A."/>
            <person name="Asiedu R."/>
            <person name="Jamnadass R."/>
            <person name="Muchugi A."/>
            <person name="Goodstein D."/>
            <person name="Egesi C.N."/>
            <person name="Featherston J."/>
            <person name="Asfaw A."/>
            <person name="Simpson G.G."/>
            <person name="Dolezel J."/>
            <person name="Hendre P.S."/>
            <person name="Van Deynze A."/>
            <person name="Kumar P.L."/>
            <person name="Obidiegwu J.E."/>
            <person name="Bhattacharjee R."/>
            <person name="Rokhsar D.S."/>
        </authorList>
    </citation>
    <scope>NUCLEOTIDE SEQUENCE [LARGE SCALE GENOMIC DNA]</scope>
    <source>
        <strain evidence="2">cv. TDa95/00328</strain>
    </source>
</reference>
<evidence type="ECO:0000313" key="2">
    <source>
        <dbReference type="Proteomes" id="UP000827976"/>
    </source>
</evidence>
<accession>A0ACB7U5C6</accession>
<protein>
    <submittedName>
        <fullName evidence="1">Uncharacterized protein</fullName>
    </submittedName>
</protein>
<proteinExistence type="predicted"/>
<gene>
    <name evidence="1" type="ORF">IHE45_18G013400</name>
</gene>
<sequence length="377" mass="42079">MVKSPRGIRRPAEGYAAGSIEVGYDRLVIRLPDPRLISLVARSALLVAVMLSLPWLRAMLRNNSVDAKIGSVEDSVYLPMVVRDLNRQGLLKPGDKAVFAGGAVGRLLPLLKRNQIDLVQEGYGSGVDFVFAGNGFEESTDKALKVGGVAAFPLTADPAHPFRIPANYRMVYIRRFGSTIVGMRKISNLDPDDAKKVGARRLLTVPEAKKDVLDGLEDVLLEPPLPSRKMKPGKYSYLPDLTGDSLDGYSRRVFVDVGLPSRPAKSQEWFKKWYPTKNHEFEMIRVDTVGKGAVGKGAVAVAQWLESNVKEEEYVVMKAEAEVVEEMLKGKAVRLVDELFLECKNMQWRRGRRAYWECLALYGKLRDHGVAVHQWWA</sequence>
<comment type="caution">
    <text evidence="1">The sequence shown here is derived from an EMBL/GenBank/DDBJ whole genome shotgun (WGS) entry which is preliminary data.</text>
</comment>